<sequence length="2600" mass="307065">MEDLKKEGLMVPPMSQTQGKFHRSATIKITPQITTHNTNPLEMSGKKNDGAPNQLIKPMTSQSSFKLAKRAGSKNAKRDLNLQTPDQNKHKELAFIGDTEKFLLFAPNIQFAEGENYESQQVLIKYIQILQKASQGEESNLSSDLDLFGQDFQEQERFIFDHSRAQVDYISQLRLKSQKLLDILKTYFQRTPISSDNNVQKFNFRDQIEGMSREELLKNGRQKEIELEDIRQRLILLRKNAKRSEQENDENFEIEIPQTSIDVDYASKINEQQQEFNKTYRLLSGYQNQIFERLRSPQHFVDPQETEMLLTQYQNQFDKVKQIQDTIFDENTTLYDQKIDLASRLDTMTKNNRYLENRLASTLTEKEETIIKLKSEIVIYKSKLQNYKNKLKEAFKGYETKRITDLTQKQLEQLDEKNITIQRLQNELDEVKSTNQQLQAENQSLQFTLQQNQDNFVLQAEEEQIRNLVELFGNDRFQLSFENDKDLPSIISKLSKRLKEIDQEYSYKLSKVDNVRDLTQKKLNIEEKERTFMNMKLEYMISNYRKMHMQKRFLEKSLEKDMKNLAQEMRKAETEIQRDIYIASNSAQTRINSMYSIIKESLRYVKEIISFMNFDVDRLNDEEYLNNVDFTADQKGEIEIQLSSKEDPLTRLEKSRLNSEKQLIEDDQQDQKQIELDKNVKGMNQKVIKEMKSGTVSLETCYYKHIYELSEVLLTILSEIYKESRTQTSVESLQLFDLLQQKTNKKIVSEIYNKFFAQNRIHFAQYLNKIGEKNFDLQQERIELKQQVHRLSSQLQELMDEQEKEQEEELKQQQEQLHFQEMVEEELKEQDLGDQTVTNGNRGSLEMLKNQQNIMFHRNQTVGNSALNSNREDLGNTNSMSDINKDQSATRQPFNIKDLFLNLQQTSTLGKNNQSSAAVASVLLKSQEKKVIDMMAAENSALKERVRETRLLLQRQITELQDQLKAQKEQHYGEKNTIKLEYSKDLSILHKMQKERELQIREEFVKEQEMLKQELMINFDLEKKDLIDDYDGKNRQIQIESELCNRKKEELEKELRKLKKLSNKVSQGGWGTFSIVFEEYAIKETSQNQGTSTPQMVPNSPQKSPIDIFKDPTKPKTLTKPLNVEDSLSDSTQKENQEQTFNNTREIKLPQLNHFIEVGFLMDQKSFTFVDDYQERTHRSMLKKHLFEFQDPIDNHKMIQLQNKIKQQLVENFALFNEINPIYITLNLGRTISPFWDDSLSQDHFKLIKREGHKLNGQTIIVNFLKCDEPHLVIRVIAFDHEKCQQHSFDLLFEDLMMIIDGNMKLLEEDHLQDLCQIILNNLTMIKRSNQKNKRLRDNSNDEDDDEDGTTLSTNGKASRIQSLLERRQGRETSIVTNPTVDYYLAVEHKLFFKEQYRAVFDQSNKSILSKHDKRKKGLVQEKQVGTDFEKMIIYEAFESIYEEQIGIMMGKDQTQTMYVILLRGKQSQHLQLRVKINDTFIDQYLMLFQTELSKDRQTQQMTSEIIRLPQQLVQDTLIEGFIFALERIYGLDSIVIKIVAISKYDNQRMENFQWNPNQQHQFGSLIFTEQLIYLQKISNNKYIKLNEYEILSTEIRTLLFMYSYGYESYLKDFGRLSAIQNLNIKTPIEKQSFATMKLIFRDFGIVRIKHVGQKKIDDYDEEVNDQDYFENVFALYSFYDDLSCLTNKEIHIHLKLQTNYEELHRKISIKDILNDQQIISLKSNPEKYMKMIINKLIIIQDSKQEKEIIVDPEIQSVQEVIDEIKRQKYLAQLDQVDLMDTEIDQKSLQISLNQLAECNKQTTVSIINRKVFKVTSYFVINLKNLKIQQQPKKAFDWQLIYIDAYQRQTAKSFIIIITEKDIQEIFNRLKNVLNKNGEQQRLLEIYNENEIFSGKVKKDMILDLVLDTIVLNEIKGQLQISITHLISRLEDRLRLRQDFKLCGSKFITKMGAIEDPDHLVYKTSLPQIEVTRKVILNIEKEFSDKKYDIKIYELTLKNLKDEKKYQFEMFCIEEPNALFRSEYYSQAQLKGKKLLIERFNIIQQMHHDYEENKFIRDGMVLAVVEQSFPHQIIFMILEPASHIQWQFVIKDNKLNQIEDRVDKEYFVDLAQTNINQGVIGQFKSSDEILLIQNLGYQKDYHVAQVDVWQGNLKSAFNDSQLLIYARSVQILVPGTQNEYIFAECQIYSQRIFNSLQVRVTYDEKYDEASFIYETQRESSRILSGFLCIAGTKIKLVYSIETSQAYTQQEKAIRVIVKEPQLNQSIIDIILAEKHLLNIKQTVDNKQLVNVKDEIKFAFNTGFKDSYALFQKLPDLVNDFKKAFIQPIQRFQYNQQVDTSRLMYRKLVNYLDSTLIIFIKYESIELAEQEWIVVLYDKETALEEQFKFQLEHILTKDELNSLNVKNDRIMKDIVSRVVDKRLKIKIIDDQFQIVKLLDSNNNSKGVLKKRYFAYFIDPPLGVAADVKNIIPHNFDIRNMFRFSLTNPDYVIPDIVEPGTQERVIIELMKDDLQFDVSEVLNPYELILRIKTYYRETLSMISSCDIREFDIRKELIRDQVSFLMEPLKRVDLAKYIIENIYFDEGRKRVFFMKTHIQAEQQ</sequence>
<evidence type="ECO:0000313" key="4">
    <source>
        <dbReference type="Proteomes" id="UP000039865"/>
    </source>
</evidence>
<feature type="coiled-coil region" evidence="1">
    <location>
        <begin position="213"/>
        <end position="247"/>
    </location>
</feature>
<keyword evidence="4" id="KW-1185">Reference proteome</keyword>
<feature type="coiled-coil region" evidence="1">
    <location>
        <begin position="767"/>
        <end position="830"/>
    </location>
</feature>
<feature type="region of interest" description="Disordered" evidence="2">
    <location>
        <begin position="1332"/>
        <end position="1360"/>
    </location>
</feature>
<evidence type="ECO:0000256" key="2">
    <source>
        <dbReference type="SAM" id="MobiDB-lite"/>
    </source>
</evidence>
<feature type="compositionally biased region" description="Polar residues" evidence="2">
    <location>
        <begin position="1086"/>
        <end position="1103"/>
    </location>
</feature>
<feature type="coiled-coil region" evidence="1">
    <location>
        <begin position="943"/>
        <end position="970"/>
    </location>
</feature>
<accession>A0A078AV88</accession>
<dbReference type="Proteomes" id="UP000039865">
    <property type="component" value="Unassembled WGS sequence"/>
</dbReference>
<proteinExistence type="predicted"/>
<feature type="region of interest" description="Disordered" evidence="2">
    <location>
        <begin position="58"/>
        <end position="81"/>
    </location>
</feature>
<feature type="coiled-coil region" evidence="1">
    <location>
        <begin position="1034"/>
        <end position="1068"/>
    </location>
</feature>
<organism evidence="3 4">
    <name type="scientific">Stylonychia lemnae</name>
    <name type="common">Ciliate</name>
    <dbReference type="NCBI Taxonomy" id="5949"/>
    <lineage>
        <taxon>Eukaryota</taxon>
        <taxon>Sar</taxon>
        <taxon>Alveolata</taxon>
        <taxon>Ciliophora</taxon>
        <taxon>Intramacronucleata</taxon>
        <taxon>Spirotrichea</taxon>
        <taxon>Stichotrichia</taxon>
        <taxon>Sporadotrichida</taxon>
        <taxon>Oxytrichidae</taxon>
        <taxon>Stylonychinae</taxon>
        <taxon>Stylonychia</taxon>
    </lineage>
</organism>
<protein>
    <submittedName>
        <fullName evidence="3">Uncharacterized protein</fullName>
    </submittedName>
</protein>
<feature type="region of interest" description="Disordered" evidence="2">
    <location>
        <begin position="1086"/>
        <end position="1142"/>
    </location>
</feature>
<keyword evidence="1" id="KW-0175">Coiled coil</keyword>
<feature type="coiled-coil region" evidence="1">
    <location>
        <begin position="370"/>
        <end position="455"/>
    </location>
</feature>
<gene>
    <name evidence="3" type="primary">Contig10960.g11726</name>
    <name evidence="3" type="ORF">STYLEM_15205</name>
</gene>
<reference evidence="3 4" key="1">
    <citation type="submission" date="2014-06" db="EMBL/GenBank/DDBJ databases">
        <authorList>
            <person name="Swart Estienne"/>
        </authorList>
    </citation>
    <scope>NUCLEOTIDE SEQUENCE [LARGE SCALE GENOMIC DNA]</scope>
    <source>
        <strain evidence="3 4">130c</strain>
    </source>
</reference>
<dbReference type="EMBL" id="CCKQ01014359">
    <property type="protein sequence ID" value="CDW86114.1"/>
    <property type="molecule type" value="Genomic_DNA"/>
</dbReference>
<evidence type="ECO:0000256" key="1">
    <source>
        <dbReference type="SAM" id="Coils"/>
    </source>
</evidence>
<dbReference type="InParanoid" id="A0A078AV88"/>
<evidence type="ECO:0000313" key="3">
    <source>
        <dbReference type="EMBL" id="CDW86114.1"/>
    </source>
</evidence>
<name>A0A078AV88_STYLE</name>